<feature type="transmembrane region" description="Helical" evidence="1">
    <location>
        <begin position="110"/>
        <end position="127"/>
    </location>
</feature>
<sequence>MSATEILPDARYRRGTFIAMAGYVVTLMAAVFLTDRQMVSGPLLYLLAALPGVAIIGQLWVTLRYLRDADEFVRALLAKRLIVACLATFGIMTVWGFLETFAGVPHLAAWWGYCLMWFLLGVSSLFIRDSK</sequence>
<feature type="transmembrane region" description="Helical" evidence="1">
    <location>
        <begin position="12"/>
        <end position="33"/>
    </location>
</feature>
<evidence type="ECO:0000313" key="2">
    <source>
        <dbReference type="EMBL" id="GAA0387671.1"/>
    </source>
</evidence>
<evidence type="ECO:0000313" key="3">
    <source>
        <dbReference type="Proteomes" id="UP001500791"/>
    </source>
</evidence>
<gene>
    <name evidence="2" type="ORF">GCM10009093_13040</name>
</gene>
<comment type="caution">
    <text evidence="2">The sequence shown here is derived from an EMBL/GenBank/DDBJ whole genome shotgun (WGS) entry which is preliminary data.</text>
</comment>
<evidence type="ECO:0008006" key="4">
    <source>
        <dbReference type="Google" id="ProtNLM"/>
    </source>
</evidence>
<keyword evidence="1" id="KW-0472">Membrane</keyword>
<organism evidence="2 3">
    <name type="scientific">Brevundimonas terrae</name>
    <dbReference type="NCBI Taxonomy" id="363631"/>
    <lineage>
        <taxon>Bacteria</taxon>
        <taxon>Pseudomonadati</taxon>
        <taxon>Pseudomonadota</taxon>
        <taxon>Alphaproteobacteria</taxon>
        <taxon>Caulobacterales</taxon>
        <taxon>Caulobacteraceae</taxon>
        <taxon>Brevundimonas</taxon>
    </lineage>
</organism>
<keyword evidence="3" id="KW-1185">Reference proteome</keyword>
<accession>A0ABP3I383</accession>
<protein>
    <recommendedName>
        <fullName evidence="4">DUF2178 domain-containing protein</fullName>
    </recommendedName>
</protein>
<proteinExistence type="predicted"/>
<dbReference type="EMBL" id="BAAAEJ010000005">
    <property type="protein sequence ID" value="GAA0387671.1"/>
    <property type="molecule type" value="Genomic_DNA"/>
</dbReference>
<keyword evidence="1" id="KW-0812">Transmembrane</keyword>
<feature type="transmembrane region" description="Helical" evidence="1">
    <location>
        <begin position="45"/>
        <end position="66"/>
    </location>
</feature>
<feature type="transmembrane region" description="Helical" evidence="1">
    <location>
        <begin position="78"/>
        <end position="98"/>
    </location>
</feature>
<keyword evidence="1" id="KW-1133">Transmembrane helix</keyword>
<evidence type="ECO:0000256" key="1">
    <source>
        <dbReference type="SAM" id="Phobius"/>
    </source>
</evidence>
<reference evidence="3" key="1">
    <citation type="journal article" date="2019" name="Int. J. Syst. Evol. Microbiol.">
        <title>The Global Catalogue of Microorganisms (GCM) 10K type strain sequencing project: providing services to taxonomists for standard genome sequencing and annotation.</title>
        <authorList>
            <consortium name="The Broad Institute Genomics Platform"/>
            <consortium name="The Broad Institute Genome Sequencing Center for Infectious Disease"/>
            <person name="Wu L."/>
            <person name="Ma J."/>
        </authorList>
    </citation>
    <scope>NUCLEOTIDE SEQUENCE [LARGE SCALE GENOMIC DNA]</scope>
    <source>
        <strain evidence="3">JCM 13476</strain>
    </source>
</reference>
<dbReference type="RefSeq" id="WP_167178775.1">
    <property type="nucleotide sequence ID" value="NZ_BAAAEJ010000005.1"/>
</dbReference>
<dbReference type="Proteomes" id="UP001500791">
    <property type="component" value="Unassembled WGS sequence"/>
</dbReference>
<name>A0ABP3I383_9CAUL</name>